<feature type="domain" description="IraD/Gp25-like" evidence="1">
    <location>
        <begin position="31"/>
        <end position="115"/>
    </location>
</feature>
<dbReference type="NCBIfam" id="TIGR03357">
    <property type="entry name" value="VI_zyme"/>
    <property type="match status" value="1"/>
</dbReference>
<proteinExistence type="predicted"/>
<dbReference type="KEGG" id="crz:D1345_07695"/>
<evidence type="ECO:0000313" key="2">
    <source>
        <dbReference type="EMBL" id="AXT46070.1"/>
    </source>
</evidence>
<name>A0AAD0RP68_9NEIS</name>
<dbReference type="Gene3D" id="3.10.450.40">
    <property type="match status" value="1"/>
</dbReference>
<accession>A0AAD0RP68</accession>
<dbReference type="EMBL" id="CP031968">
    <property type="protein sequence ID" value="AXT46070.1"/>
    <property type="molecule type" value="Genomic_DNA"/>
</dbReference>
<evidence type="ECO:0000259" key="1">
    <source>
        <dbReference type="Pfam" id="PF04965"/>
    </source>
</evidence>
<sequence>MNMGPALYEMLTGQFSDGQELDALAPEQQFSHSVIDSIRRILNARAGSLKHLPDYGLPDLGHVYRHLPASAHQLMRSIEQTLLRYEPRLDAVEVAFQGDHEQMVLRYRLRCRLKQHGELMLDASFTPEGGVRLRDGSQS</sequence>
<gene>
    <name evidence="2" type="primary">tssE</name>
    <name evidence="2" type="ORF">D1345_07695</name>
</gene>
<reference evidence="2 3" key="1">
    <citation type="submission" date="2018-08" db="EMBL/GenBank/DDBJ databases">
        <title>Complete genome sequence of JP2-74.</title>
        <authorList>
            <person name="Wu L."/>
        </authorList>
    </citation>
    <scope>NUCLEOTIDE SEQUENCE [LARGE SCALE GENOMIC DNA]</scope>
    <source>
        <strain evidence="2 3">JP2-74</strain>
    </source>
</reference>
<dbReference type="Proteomes" id="UP000259465">
    <property type="component" value="Chromosome"/>
</dbReference>
<dbReference type="SUPFAM" id="SSF160719">
    <property type="entry name" value="gpW/gp25-like"/>
    <property type="match status" value="1"/>
</dbReference>
<dbReference type="AlphaFoldDB" id="A0AAD0RP68"/>
<dbReference type="InterPro" id="IPR007048">
    <property type="entry name" value="IraD/Gp25-like"/>
</dbReference>
<dbReference type="InterPro" id="IPR017737">
    <property type="entry name" value="TssE1-like"/>
</dbReference>
<evidence type="ECO:0000313" key="3">
    <source>
        <dbReference type="Proteomes" id="UP000259465"/>
    </source>
</evidence>
<organism evidence="2 3">
    <name type="scientific">Chromobacterium rhizoryzae</name>
    <dbReference type="NCBI Taxonomy" id="1778675"/>
    <lineage>
        <taxon>Bacteria</taxon>
        <taxon>Pseudomonadati</taxon>
        <taxon>Pseudomonadota</taxon>
        <taxon>Betaproteobacteria</taxon>
        <taxon>Neisseriales</taxon>
        <taxon>Chromobacteriaceae</taxon>
        <taxon>Chromobacterium</taxon>
    </lineage>
</organism>
<protein>
    <submittedName>
        <fullName evidence="2">Type VI secretion system baseplate subunit TssE</fullName>
    </submittedName>
</protein>
<keyword evidence="3" id="KW-1185">Reference proteome</keyword>
<dbReference type="Pfam" id="PF04965">
    <property type="entry name" value="GPW_gp25"/>
    <property type="match status" value="1"/>
</dbReference>